<reference evidence="1" key="1">
    <citation type="submission" date="2024-06" db="EMBL/GenBank/DDBJ databases">
        <authorList>
            <person name="Dussert Y."/>
            <person name="Peccoud J."/>
            <person name="Pigeault R."/>
        </authorList>
    </citation>
    <scope>NUCLEOTIDE SEQUENCE</scope>
    <source>
        <strain evidence="1">WArc</strain>
    </source>
</reference>
<proteinExistence type="predicted"/>
<sequence>MPAVIDLYFDGIAYVIQTSVDDYFACLKKYFTTNKRRDKLK</sequence>
<organism evidence="1">
    <name type="scientific">Wolbachia endosymbiont of Armadillidium arcangelii</name>
    <dbReference type="NCBI Taxonomy" id="3158571"/>
    <lineage>
        <taxon>Bacteria</taxon>
        <taxon>Pseudomonadati</taxon>
        <taxon>Pseudomonadota</taxon>
        <taxon>Alphaproteobacteria</taxon>
        <taxon>Rickettsiales</taxon>
        <taxon>Anaplasmataceae</taxon>
        <taxon>Wolbachieae</taxon>
        <taxon>Wolbachia</taxon>
    </lineage>
</organism>
<name>A0AAU7Q4C3_9RICK</name>
<evidence type="ECO:0000313" key="1">
    <source>
        <dbReference type="EMBL" id="XBS67251.1"/>
    </source>
</evidence>
<dbReference type="EMBL" id="CP157942">
    <property type="protein sequence ID" value="XBS67251.1"/>
    <property type="molecule type" value="Genomic_DNA"/>
</dbReference>
<accession>A0AAU7Q4C3</accession>
<gene>
    <name evidence="1" type="ORF">ABLO99_00690</name>
</gene>
<evidence type="ECO:0008006" key="2">
    <source>
        <dbReference type="Google" id="ProtNLM"/>
    </source>
</evidence>
<dbReference type="RefSeq" id="WP_019236432.1">
    <property type="nucleotide sequence ID" value="NZ_CP157942.1"/>
</dbReference>
<protein>
    <recommendedName>
        <fullName evidence="2">Transposase</fullName>
    </recommendedName>
</protein>
<dbReference type="AlphaFoldDB" id="A0AAU7Q4C3"/>